<evidence type="ECO:0000313" key="2">
    <source>
        <dbReference type="EMBL" id="MBM6947201.1"/>
    </source>
</evidence>
<dbReference type="EMBL" id="JACJKS010000001">
    <property type="protein sequence ID" value="MBM6947201.1"/>
    <property type="molecule type" value="Genomic_DNA"/>
</dbReference>
<organism evidence="2 3">
    <name type="scientific">Mordavella massiliensis</name>
    <dbReference type="NCBI Taxonomy" id="1871024"/>
    <lineage>
        <taxon>Bacteria</taxon>
        <taxon>Bacillati</taxon>
        <taxon>Bacillota</taxon>
        <taxon>Clostridia</taxon>
        <taxon>Eubacteriales</taxon>
        <taxon>Clostridiaceae</taxon>
        <taxon>Mordavella</taxon>
    </lineage>
</organism>
<name>A0A939BG24_9CLOT</name>
<feature type="chain" id="PRO_5036750480" evidence="1">
    <location>
        <begin position="24"/>
        <end position="52"/>
    </location>
</feature>
<accession>A0A939BG24</accession>
<protein>
    <submittedName>
        <fullName evidence="2">Uncharacterized protein</fullName>
    </submittedName>
</protein>
<reference evidence="2" key="2">
    <citation type="journal article" date="2021" name="Sci. Rep.">
        <title>The distribution of antibiotic resistance genes in chicken gut microbiota commensals.</title>
        <authorList>
            <person name="Juricova H."/>
            <person name="Matiasovicova J."/>
            <person name="Kubasova T."/>
            <person name="Cejkova D."/>
            <person name="Rychlik I."/>
        </authorList>
    </citation>
    <scope>NUCLEOTIDE SEQUENCE</scope>
    <source>
        <strain evidence="2">An582</strain>
    </source>
</reference>
<dbReference type="RefSeq" id="WP_204905250.1">
    <property type="nucleotide sequence ID" value="NZ_JACJKS010000001.1"/>
</dbReference>
<keyword evidence="1" id="KW-0732">Signal</keyword>
<evidence type="ECO:0000256" key="1">
    <source>
        <dbReference type="SAM" id="SignalP"/>
    </source>
</evidence>
<proteinExistence type="predicted"/>
<comment type="caution">
    <text evidence="2">The sequence shown here is derived from an EMBL/GenBank/DDBJ whole genome shotgun (WGS) entry which is preliminary data.</text>
</comment>
<gene>
    <name evidence="2" type="ORF">H6A20_00795</name>
</gene>
<evidence type="ECO:0000313" key="3">
    <source>
        <dbReference type="Proteomes" id="UP000705508"/>
    </source>
</evidence>
<dbReference type="Proteomes" id="UP000705508">
    <property type="component" value="Unassembled WGS sequence"/>
</dbReference>
<reference evidence="2" key="1">
    <citation type="submission" date="2020-08" db="EMBL/GenBank/DDBJ databases">
        <authorList>
            <person name="Cejkova D."/>
            <person name="Kubasova T."/>
            <person name="Jahodarova E."/>
            <person name="Rychlik I."/>
        </authorList>
    </citation>
    <scope>NUCLEOTIDE SEQUENCE</scope>
    <source>
        <strain evidence="2">An582</strain>
    </source>
</reference>
<dbReference type="AlphaFoldDB" id="A0A939BG24"/>
<feature type="signal peptide" evidence="1">
    <location>
        <begin position="1"/>
        <end position="23"/>
    </location>
</feature>
<sequence>MKRTNLMCLAVAVLSSAVSVYLAQRHCTDLEITMFDYQMSEWKKRVRDPERK</sequence>